<keyword evidence="2" id="KW-0812">Transmembrane</keyword>
<feature type="region of interest" description="Disordered" evidence="1">
    <location>
        <begin position="155"/>
        <end position="203"/>
    </location>
</feature>
<feature type="compositionally biased region" description="Low complexity" evidence="1">
    <location>
        <begin position="171"/>
        <end position="194"/>
    </location>
</feature>
<keyword evidence="4" id="KW-1185">Reference proteome</keyword>
<feature type="region of interest" description="Disordered" evidence="1">
    <location>
        <begin position="330"/>
        <end position="373"/>
    </location>
</feature>
<feature type="compositionally biased region" description="Low complexity" evidence="1">
    <location>
        <begin position="355"/>
        <end position="373"/>
    </location>
</feature>
<keyword evidence="2" id="KW-0472">Membrane</keyword>
<feature type="transmembrane region" description="Helical" evidence="2">
    <location>
        <begin position="6"/>
        <end position="26"/>
    </location>
</feature>
<proteinExistence type="predicted"/>
<reference evidence="3 4" key="1">
    <citation type="submission" date="2019-01" db="EMBL/GenBank/DDBJ databases">
        <title>Draft genome sequences of three monokaryotic isolates of the white-rot basidiomycete fungus Dichomitus squalens.</title>
        <authorList>
            <consortium name="DOE Joint Genome Institute"/>
            <person name="Lopez S.C."/>
            <person name="Andreopoulos B."/>
            <person name="Pangilinan J."/>
            <person name="Lipzen A."/>
            <person name="Riley R."/>
            <person name="Ahrendt S."/>
            <person name="Ng V."/>
            <person name="Barry K."/>
            <person name="Daum C."/>
            <person name="Grigoriev I.V."/>
            <person name="Hilden K.S."/>
            <person name="Makela M.R."/>
            <person name="de Vries R.P."/>
        </authorList>
    </citation>
    <scope>NUCLEOTIDE SEQUENCE [LARGE SCALE GENOMIC DNA]</scope>
    <source>
        <strain evidence="3 4">CBS 464.89</strain>
    </source>
</reference>
<accession>A0A4Q9PHY8</accession>
<sequence>MTPVDILGLIFVLLASLFASISYGIFLTRRRIPLNCTTQIEAQVEVEKVQASVVTPAPAPSSCLALPLPATTATRSPSSGFLFDSILGKLARKPANDVVNVSTLPTPVVDMFVTLPPRRRDHEPPVRTKERWFALESDASLETFVQDPLADKRTPVPAMPPNTPCDSNYLSAASTPSLSSRVSSPTSPASTWEPCTPPPPSTPRTAFPVIQVASEILDPLEESMIVSEAENDRTSDSSAFSLDIKDGAHHVTQKADDNCAVDQRFTSEKGRSSGPCKPVTVGAVSVIPSSPSAYDPFASPYGTTLDMGLKGAKRYDGLIRAISASFSASSLGLPDSRRSSFTKTGSIHADESDSDTSNSGDNDTGDSDASNDASYICDDLPGCESRTLGFHPGRSQSELSSFCAI</sequence>
<keyword evidence="2" id="KW-1133">Transmembrane helix</keyword>
<gene>
    <name evidence="3" type="ORF">BD310DRAFT_938011</name>
</gene>
<evidence type="ECO:0000313" key="3">
    <source>
        <dbReference type="EMBL" id="TBU53482.1"/>
    </source>
</evidence>
<dbReference type="Proteomes" id="UP000292082">
    <property type="component" value="Unassembled WGS sequence"/>
</dbReference>
<dbReference type="EMBL" id="ML145213">
    <property type="protein sequence ID" value="TBU53482.1"/>
    <property type="molecule type" value="Genomic_DNA"/>
</dbReference>
<organism evidence="3 4">
    <name type="scientific">Dichomitus squalens</name>
    <dbReference type="NCBI Taxonomy" id="114155"/>
    <lineage>
        <taxon>Eukaryota</taxon>
        <taxon>Fungi</taxon>
        <taxon>Dikarya</taxon>
        <taxon>Basidiomycota</taxon>
        <taxon>Agaricomycotina</taxon>
        <taxon>Agaricomycetes</taxon>
        <taxon>Polyporales</taxon>
        <taxon>Polyporaceae</taxon>
        <taxon>Dichomitus</taxon>
    </lineage>
</organism>
<name>A0A4Q9PHY8_9APHY</name>
<evidence type="ECO:0000256" key="1">
    <source>
        <dbReference type="SAM" id="MobiDB-lite"/>
    </source>
</evidence>
<evidence type="ECO:0000313" key="4">
    <source>
        <dbReference type="Proteomes" id="UP000292082"/>
    </source>
</evidence>
<dbReference type="AlphaFoldDB" id="A0A4Q9PHY8"/>
<evidence type="ECO:0000256" key="2">
    <source>
        <dbReference type="SAM" id="Phobius"/>
    </source>
</evidence>
<protein>
    <submittedName>
        <fullName evidence="3">Uncharacterized protein</fullName>
    </submittedName>
</protein>